<keyword evidence="2" id="KW-1185">Reference proteome</keyword>
<keyword evidence="1" id="KW-0808">Transferase</keyword>
<gene>
    <name evidence="1" type="ORF">KM029_13905</name>
</gene>
<sequence length="375" mass="43679">MKIAYVLPINIERYTGVLYKVKSQVTEWKKQGNDVKIFLITSSNKDISHTPLSDLKNDIEIINIMSLLGGALELFLDFLGLSINYKNLDKKIDGFGPDIIYARNSIYQPFLNGLSKKWKVVFEVNTDMKAEYSLQKYDSLKYYFRYIYFILTNQFLLNKVSGIASVTYDIAKSLNHNNIKVFPNSINIYENSLNEFLHSEIEQNRIFFIGTDKMIWHGIDILLKLAERMPNFNFDIVGSSRPDSINIPSNVQFYGFLNKEEYKKVLAKATVTIASLAFFRNNMEEACPLKVREYMSFCKPIILPYKDTCFINQDIPEWILELPNNKEGILESTDKIKDFVYKCRNLIISQSEVEKFVHVSEIEKNRLAFFHEIKD</sequence>
<dbReference type="EMBL" id="CP076128">
    <property type="protein sequence ID" value="QWG06420.1"/>
    <property type="molecule type" value="Genomic_DNA"/>
</dbReference>
<dbReference type="Gene3D" id="3.40.50.2000">
    <property type="entry name" value="Glycogen Phosphorylase B"/>
    <property type="match status" value="2"/>
</dbReference>
<dbReference type="Proteomes" id="UP000682802">
    <property type="component" value="Chromosome 1"/>
</dbReference>
<accession>A0ABX8GS69</accession>
<evidence type="ECO:0000313" key="2">
    <source>
        <dbReference type="Proteomes" id="UP000682802"/>
    </source>
</evidence>
<organism evidence="1 2">
    <name type="scientific">Flammeovirga kamogawensis</name>
    <dbReference type="NCBI Taxonomy" id="373891"/>
    <lineage>
        <taxon>Bacteria</taxon>
        <taxon>Pseudomonadati</taxon>
        <taxon>Bacteroidota</taxon>
        <taxon>Cytophagia</taxon>
        <taxon>Cytophagales</taxon>
        <taxon>Flammeovirgaceae</taxon>
        <taxon>Flammeovirga</taxon>
    </lineage>
</organism>
<name>A0ABX8GS69_9BACT</name>
<evidence type="ECO:0000313" key="1">
    <source>
        <dbReference type="EMBL" id="QWG06420.1"/>
    </source>
</evidence>
<proteinExistence type="predicted"/>
<dbReference type="RefSeq" id="WP_144073839.1">
    <property type="nucleotide sequence ID" value="NZ_CP076128.1"/>
</dbReference>
<protein>
    <submittedName>
        <fullName evidence="1">Glycosyltransferase</fullName>
        <ecNumber evidence="1">2.4.-.-</ecNumber>
    </submittedName>
</protein>
<reference evidence="1 2" key="1">
    <citation type="submission" date="2021-05" db="EMBL/GenBank/DDBJ databases">
        <title>Comparative genomic studies on the polysaccharide-degrading batcterial strains of the Flammeovirga genus.</title>
        <authorList>
            <person name="Zewei F."/>
            <person name="Zheng Z."/>
            <person name="Yu L."/>
            <person name="Ruyue G."/>
            <person name="Yanhong M."/>
            <person name="Yuanyuan C."/>
            <person name="Jingyan G."/>
            <person name="Wenjun H."/>
        </authorList>
    </citation>
    <scope>NUCLEOTIDE SEQUENCE [LARGE SCALE GENOMIC DNA]</scope>
    <source>
        <strain evidence="1 2">YS10</strain>
    </source>
</reference>
<dbReference type="GO" id="GO:0016757">
    <property type="term" value="F:glycosyltransferase activity"/>
    <property type="evidence" value="ECO:0007669"/>
    <property type="project" value="UniProtKB-KW"/>
</dbReference>
<dbReference type="EC" id="2.4.-.-" evidence="1"/>
<keyword evidence="1" id="KW-0328">Glycosyltransferase</keyword>
<dbReference type="SUPFAM" id="SSF53756">
    <property type="entry name" value="UDP-Glycosyltransferase/glycogen phosphorylase"/>
    <property type="match status" value="1"/>
</dbReference>
<dbReference type="Pfam" id="PF13692">
    <property type="entry name" value="Glyco_trans_1_4"/>
    <property type="match status" value="1"/>
</dbReference>